<dbReference type="FunCoup" id="A7AS74">
    <property type="interactions" value="11"/>
</dbReference>
<dbReference type="GO" id="GO:0035770">
    <property type="term" value="C:ribonucleoprotein granule"/>
    <property type="evidence" value="ECO:0007669"/>
    <property type="project" value="TreeGrafter"/>
</dbReference>
<reference evidence="2 3" key="1">
    <citation type="journal article" date="2007" name="PLoS Pathog.">
        <title>Genome sequence of Babesia bovis and comparative analysis of apicomplexan hemoprotozoa.</title>
        <authorList>
            <person name="Brayton K.A."/>
            <person name="Lau A.O.T."/>
            <person name="Herndon D.R."/>
            <person name="Hannick L."/>
            <person name="Kappmeyer L.S."/>
            <person name="Berens S.J."/>
            <person name="Bidwell S.L."/>
            <person name="Brown W.C."/>
            <person name="Crabtree J."/>
            <person name="Fadrosh D."/>
            <person name="Feldblum T."/>
            <person name="Forberger H.A."/>
            <person name="Haas B.J."/>
            <person name="Howell J.M."/>
            <person name="Khouri H."/>
            <person name="Koo H."/>
            <person name="Mann D.J."/>
            <person name="Norimine J."/>
            <person name="Paulsen I.T."/>
            <person name="Radune D."/>
            <person name="Ren Q."/>
            <person name="Smith R.K. Jr."/>
            <person name="Suarez C.E."/>
            <person name="White O."/>
            <person name="Wortman J.R."/>
            <person name="Knowles D.P. Jr."/>
            <person name="McElwain T.F."/>
            <person name="Nene V.M."/>
        </authorList>
    </citation>
    <scope>NUCLEOTIDE SEQUENCE [LARGE SCALE GENOMIC DNA]</scope>
    <source>
        <strain evidence="2">T2Bo</strain>
    </source>
</reference>
<evidence type="ECO:0000313" key="3">
    <source>
        <dbReference type="Proteomes" id="UP000002173"/>
    </source>
</evidence>
<proteinExistence type="predicted"/>
<reference evidence="3" key="2">
    <citation type="journal article" date="2020" name="Data Brief">
        <title>Transcriptome dataset of Babesia bovis life stages within vertebrate and invertebrate hosts.</title>
        <authorList>
            <person name="Ueti M.W."/>
            <person name="Johnson W.C."/>
            <person name="Kappmeyer L.S."/>
            <person name="Herndon D.R."/>
            <person name="Mousel M.R."/>
            <person name="Reif K.E."/>
            <person name="Taus N.S."/>
            <person name="Ifeonu O.O."/>
            <person name="Silva J.C."/>
            <person name="Suarez C.E."/>
            <person name="Brayton K.A."/>
        </authorList>
    </citation>
    <scope>NUCLEOTIDE SEQUENCE [LARGE SCALE GENOMIC DNA]</scope>
</reference>
<feature type="domain" description="RNA-editing substrate-binding complex 6 protein" evidence="1">
    <location>
        <begin position="297"/>
        <end position="424"/>
    </location>
</feature>
<dbReference type="PANTHER" id="PTHR21228:SF40">
    <property type="entry name" value="LD45607P"/>
    <property type="match status" value="1"/>
</dbReference>
<dbReference type="AlphaFoldDB" id="A7AS74"/>
<comment type="caution">
    <text evidence="2">The sequence shown here is derived from an EMBL/GenBank/DDBJ whole genome shotgun (WGS) entry which is preliminary data.</text>
</comment>
<dbReference type="InterPro" id="IPR058917">
    <property type="entry name" value="RESC6_dom"/>
</dbReference>
<reference evidence="3" key="3">
    <citation type="journal article" date="2021" name="Int. J. Parasitol.">
        <title>Comparative analysis of gene expression between Babesia bovis blood stages and kinetes allowed by improved genome annotation.</title>
        <authorList>
            <person name="Ueti M.W."/>
            <person name="Johnson W.C."/>
            <person name="Kappmeyer L.S."/>
            <person name="Herndon D.R."/>
            <person name="Mousel M.R."/>
            <person name="Reif K.E."/>
            <person name="Taus N.S."/>
            <person name="Ifeonu O.O."/>
            <person name="Silva J.C."/>
            <person name="Suarez C.E."/>
            <person name="Brayton K.A."/>
        </authorList>
    </citation>
    <scope>NUCLEOTIDE SEQUENCE [LARGE SCALE GENOMIC DNA]</scope>
</reference>
<dbReference type="InterPro" id="IPR050870">
    <property type="entry name" value="FAST_kinase"/>
</dbReference>
<dbReference type="InParanoid" id="A7AS74"/>
<evidence type="ECO:0000259" key="1">
    <source>
        <dbReference type="Pfam" id="PF26188"/>
    </source>
</evidence>
<keyword evidence="3" id="KW-1185">Reference proteome</keyword>
<evidence type="ECO:0000313" key="2">
    <source>
        <dbReference type="EMBL" id="EDO07393.1"/>
    </source>
</evidence>
<dbReference type="PANTHER" id="PTHR21228">
    <property type="entry name" value="FAST LEU-RICH DOMAIN-CONTAINING"/>
    <property type="match status" value="1"/>
</dbReference>
<dbReference type="GO" id="GO:0000963">
    <property type="term" value="P:mitochondrial RNA processing"/>
    <property type="evidence" value="ECO:0007669"/>
    <property type="project" value="TreeGrafter"/>
</dbReference>
<accession>A7AS74</accession>
<dbReference type="GO" id="GO:0003723">
    <property type="term" value="F:RNA binding"/>
    <property type="evidence" value="ECO:0007669"/>
    <property type="project" value="TreeGrafter"/>
</dbReference>
<protein>
    <recommendedName>
        <fullName evidence="1">RNA-editing substrate-binding complex 6 protein domain-containing protein</fullName>
    </recommendedName>
</protein>
<dbReference type="GO" id="GO:0044528">
    <property type="term" value="P:regulation of mitochondrial mRNA stability"/>
    <property type="evidence" value="ECO:0007669"/>
    <property type="project" value="TreeGrafter"/>
</dbReference>
<gene>
    <name evidence="2" type="ORF">BBOV_IV010400</name>
</gene>
<organism evidence="2 3">
    <name type="scientific">Babesia bovis</name>
    <dbReference type="NCBI Taxonomy" id="5865"/>
    <lineage>
        <taxon>Eukaryota</taxon>
        <taxon>Sar</taxon>
        <taxon>Alveolata</taxon>
        <taxon>Apicomplexa</taxon>
        <taxon>Aconoidasida</taxon>
        <taxon>Piroplasmida</taxon>
        <taxon>Babesiidae</taxon>
        <taxon>Babesia</taxon>
    </lineage>
</organism>
<dbReference type="Proteomes" id="UP000002173">
    <property type="component" value="Unassembled WGS sequence"/>
</dbReference>
<name>A7AS74_BABBO</name>
<dbReference type="EMBL" id="AAXT01000002">
    <property type="protein sequence ID" value="EDO07393.1"/>
    <property type="molecule type" value="Genomic_DNA"/>
</dbReference>
<dbReference type="Pfam" id="PF26188">
    <property type="entry name" value="RESC6"/>
    <property type="match status" value="1"/>
</dbReference>
<dbReference type="VEuPathDB" id="PiroplasmaDB:BBOV_IV010400"/>
<dbReference type="eggNOG" id="ENOG502SCJS">
    <property type="taxonomic scope" value="Eukaryota"/>
</dbReference>
<dbReference type="OMA" id="IHQRIET"/>
<dbReference type="GO" id="GO:0005759">
    <property type="term" value="C:mitochondrial matrix"/>
    <property type="evidence" value="ECO:0007669"/>
    <property type="project" value="TreeGrafter"/>
</dbReference>
<sequence>MERYKGGMDTLLLGTAVEAIVDRVPFDMVDDWQECGEHVMRERLSHMPEPFAEATQRYSSDPRDYLISTVLRHCANSKSRDRNLQIERSQYMITVAEHINEHLGTLLAAECGILLRCFSKLEYRNYVLQKALIERILHRGQLFSPYASVSAVVTLGDGLSSGPSSLWISNISDTNRLLRRLIALIKVNIDKFKLSTLSRLTNAISRLNSDVSDLLVCIKNNVVEERLSEDLVNEWTEEVVHFIANGFSRKGLLDKVLFDFLRDRILESCPSYSVDTLVSLCNAFSKFGSAYDVGYVELFSSLGDEIVVQRRNLTNRHVCVVSNAFAMSCIFHETLLQVLDETFVFAIDQYDGRQIAMMIHAFNKLGYRSSNREFIWRTCTKHLESYNWQGLSMVLHAYTKGELRDEATTNKFCHRLEELFDNLESSDGVISNSVDVPQPTTYVSLVYSLVKGNIFHCKTLYRYLAKGCLSNIGSYEPDEIANIAVAFSKIYRLEMASSSQDSVLTSLTREILEGISHRIADPAVSFTAFSMAKVIESLGDAGVPQSAHAILGLIKRNILILDRLSYTHITAIIRALSTLGVHDEDVLAVLNSLKHTKRVRHDTELVAITNC</sequence>
<dbReference type="STRING" id="5865.A7AS74"/>